<dbReference type="Proteomes" id="UP001319180">
    <property type="component" value="Unassembled WGS sequence"/>
</dbReference>
<comment type="caution">
    <text evidence="1">The sequence shown here is derived from an EMBL/GenBank/DDBJ whole genome shotgun (WGS) entry which is preliminary data.</text>
</comment>
<keyword evidence="2" id="KW-1185">Reference proteome</keyword>
<evidence type="ECO:0000313" key="2">
    <source>
        <dbReference type="Proteomes" id="UP001319180"/>
    </source>
</evidence>
<organism evidence="1 2">
    <name type="scientific">Dawidia soli</name>
    <dbReference type="NCBI Taxonomy" id="2782352"/>
    <lineage>
        <taxon>Bacteria</taxon>
        <taxon>Pseudomonadati</taxon>
        <taxon>Bacteroidota</taxon>
        <taxon>Cytophagia</taxon>
        <taxon>Cytophagales</taxon>
        <taxon>Chryseotaleaceae</taxon>
        <taxon>Dawidia</taxon>
    </lineage>
</organism>
<accession>A0AAP2DI94</accession>
<proteinExistence type="predicted"/>
<dbReference type="AlphaFoldDB" id="A0AAP2DI94"/>
<protein>
    <submittedName>
        <fullName evidence="1">Uncharacterized protein</fullName>
    </submittedName>
</protein>
<sequence>MVTYQIQHSKSGDVCMSKSPQFPDLVGFGFDRDSAFVDFMEKLALELNAIIARGGEFPKSNAKRSRTSGSGLLGINTAMAIKMHLHNVMRKNKVSRGDLARMMALTEEDVDSGSWHLEHIRTLEPKSGKVDYKKVHRLLDVRHNSTLTELEEAFRLLDCDIDFVVLSKHSANKRPVSNI</sequence>
<gene>
    <name evidence="1" type="ORF">KK078_25090</name>
</gene>
<dbReference type="EMBL" id="JAHESC010000050">
    <property type="protein sequence ID" value="MBT1689862.1"/>
    <property type="molecule type" value="Genomic_DNA"/>
</dbReference>
<dbReference type="RefSeq" id="WP_254093085.1">
    <property type="nucleotide sequence ID" value="NZ_JAHESC010000050.1"/>
</dbReference>
<reference evidence="1 2" key="1">
    <citation type="submission" date="2021-05" db="EMBL/GenBank/DDBJ databases">
        <title>A Polyphasic approach of four new species of the genus Ohtaekwangia: Ohtaekwangia histidinii sp. nov., Ohtaekwangia cretensis sp. nov., Ohtaekwangia indiensis sp. nov., Ohtaekwangia reichenbachii sp. nov. from diverse environment.</title>
        <authorList>
            <person name="Octaviana S."/>
        </authorList>
    </citation>
    <scope>NUCLEOTIDE SEQUENCE [LARGE SCALE GENOMIC DNA]</scope>
    <source>
        <strain evidence="1 2">PWU37</strain>
    </source>
</reference>
<evidence type="ECO:0000313" key="1">
    <source>
        <dbReference type="EMBL" id="MBT1689862.1"/>
    </source>
</evidence>
<name>A0AAP2DI94_9BACT</name>